<feature type="domain" description="RNA polymerase sigma-70" evidence="9">
    <location>
        <begin position="347"/>
        <end position="373"/>
    </location>
</feature>
<dbReference type="InterPro" id="IPR014284">
    <property type="entry name" value="RNA_pol_sigma-70_dom"/>
</dbReference>
<dbReference type="CDD" id="cd06171">
    <property type="entry name" value="Sigma70_r4"/>
    <property type="match status" value="1"/>
</dbReference>
<dbReference type="InterPro" id="IPR012760">
    <property type="entry name" value="RNA_pol_sigma_RpoD_C"/>
</dbReference>
<dbReference type="Pfam" id="PF04542">
    <property type="entry name" value="Sigma70_r2"/>
    <property type="match status" value="1"/>
</dbReference>
<dbReference type="SUPFAM" id="SSF88659">
    <property type="entry name" value="Sigma3 and sigma4 domains of RNA polymerase sigma factors"/>
    <property type="match status" value="2"/>
</dbReference>
<feature type="region of interest" description="Sigma-70 factor domain-2" evidence="6">
    <location>
        <begin position="153"/>
        <end position="223"/>
    </location>
</feature>
<comment type="subcellular location">
    <subcellularLocation>
        <location evidence="6">Cytoplasm</location>
    </subcellularLocation>
</comment>
<evidence type="ECO:0000259" key="9">
    <source>
        <dbReference type="PROSITE" id="PS00716"/>
    </source>
</evidence>
<feature type="DNA-binding region" description="H-T-H motif" evidence="6">
    <location>
        <begin position="348"/>
        <end position="367"/>
    </location>
</feature>
<dbReference type="NCBIfam" id="TIGR02937">
    <property type="entry name" value="sigma70-ECF"/>
    <property type="match status" value="1"/>
</dbReference>
<dbReference type="InterPro" id="IPR000943">
    <property type="entry name" value="RNA_pol_sigma70"/>
</dbReference>
<protein>
    <recommendedName>
        <fullName evidence="6">RNA polymerase sigma factor SigA</fullName>
    </recommendedName>
</protein>
<dbReference type="InterPro" id="IPR036388">
    <property type="entry name" value="WH-like_DNA-bd_sf"/>
</dbReference>
<dbReference type="AlphaFoldDB" id="A0A7X2TGU1"/>
<dbReference type="PANTHER" id="PTHR30603">
    <property type="entry name" value="RNA POLYMERASE SIGMA FACTOR RPO"/>
    <property type="match status" value="1"/>
</dbReference>
<dbReference type="Pfam" id="PF04545">
    <property type="entry name" value="Sigma70_r4"/>
    <property type="match status" value="1"/>
</dbReference>
<comment type="similarity">
    <text evidence="6">Belongs to the sigma-70 factor family. RpoD/SigA subfamily.</text>
</comment>
<dbReference type="GO" id="GO:0016987">
    <property type="term" value="F:sigma factor activity"/>
    <property type="evidence" value="ECO:0007669"/>
    <property type="project" value="UniProtKB-UniRule"/>
</dbReference>
<dbReference type="Gene3D" id="1.10.601.10">
    <property type="entry name" value="RNA Polymerase Primary Sigma Factor"/>
    <property type="match status" value="2"/>
</dbReference>
<evidence type="ECO:0000256" key="4">
    <source>
        <dbReference type="ARBA" id="ARBA00023125"/>
    </source>
</evidence>
<dbReference type="PANTHER" id="PTHR30603:SF60">
    <property type="entry name" value="RNA POLYMERASE SIGMA FACTOR RPOD"/>
    <property type="match status" value="1"/>
</dbReference>
<dbReference type="InterPro" id="IPR028630">
    <property type="entry name" value="Sigma70_RpoD"/>
</dbReference>
<dbReference type="GO" id="GO:0003677">
    <property type="term" value="F:DNA binding"/>
    <property type="evidence" value="ECO:0007669"/>
    <property type="project" value="UniProtKB-UniRule"/>
</dbReference>
<dbReference type="SUPFAM" id="SSF88946">
    <property type="entry name" value="Sigma2 domain of RNA polymerase sigma factors"/>
    <property type="match status" value="1"/>
</dbReference>
<keyword evidence="3 6" id="KW-0731">Sigma factor</keyword>
<dbReference type="InterPro" id="IPR013324">
    <property type="entry name" value="RNA_pol_sigma_r3/r4-like"/>
</dbReference>
<feature type="region of interest" description="Disordered" evidence="7">
    <location>
        <begin position="63"/>
        <end position="113"/>
    </location>
</feature>
<dbReference type="InterPro" id="IPR009042">
    <property type="entry name" value="RNA_pol_sigma70_r1_2"/>
</dbReference>
<gene>
    <name evidence="10" type="primary">rpoD</name>
    <name evidence="6" type="synonym">sigA</name>
    <name evidence="10" type="ORF">FYJ51_11770</name>
</gene>
<evidence type="ECO:0000256" key="2">
    <source>
        <dbReference type="ARBA" id="ARBA00023015"/>
    </source>
</evidence>
<keyword evidence="11" id="KW-1185">Reference proteome</keyword>
<feature type="short sequence motif" description="Interaction with polymerase core subunit RpoC" evidence="6">
    <location>
        <begin position="177"/>
        <end position="180"/>
    </location>
</feature>
<evidence type="ECO:0000256" key="1">
    <source>
        <dbReference type="ARBA" id="ARBA00022490"/>
    </source>
</evidence>
<dbReference type="Gene3D" id="1.10.10.10">
    <property type="entry name" value="Winged helix-like DNA-binding domain superfamily/Winged helix DNA-binding domain"/>
    <property type="match status" value="2"/>
</dbReference>
<dbReference type="EMBL" id="VUMN01000037">
    <property type="protein sequence ID" value="MSS59570.1"/>
    <property type="molecule type" value="Genomic_DNA"/>
</dbReference>
<dbReference type="InterPro" id="IPR007627">
    <property type="entry name" value="RNA_pol_sigma70_r2"/>
</dbReference>
<evidence type="ECO:0000256" key="6">
    <source>
        <dbReference type="HAMAP-Rule" id="MF_00963"/>
    </source>
</evidence>
<dbReference type="PROSITE" id="PS00715">
    <property type="entry name" value="SIGMA70_1"/>
    <property type="match status" value="1"/>
</dbReference>
<evidence type="ECO:0000256" key="7">
    <source>
        <dbReference type="SAM" id="MobiDB-lite"/>
    </source>
</evidence>
<evidence type="ECO:0000256" key="3">
    <source>
        <dbReference type="ARBA" id="ARBA00023082"/>
    </source>
</evidence>
<keyword evidence="1 6" id="KW-0963">Cytoplasm</keyword>
<accession>A0A7X2TGU1</accession>
<proteinExistence type="inferred from homology"/>
<dbReference type="PRINTS" id="PR00046">
    <property type="entry name" value="SIGMA70FCT"/>
</dbReference>
<evidence type="ECO:0000256" key="5">
    <source>
        <dbReference type="ARBA" id="ARBA00023163"/>
    </source>
</evidence>
<feature type="compositionally biased region" description="Acidic residues" evidence="7">
    <location>
        <begin position="69"/>
        <end position="100"/>
    </location>
</feature>
<sequence length="388" mass="45115">MAVKEKIEIGSLEELKKELLRRSEAGEEIDQGQIQEKAQKLKLSEEDLDELFDWCSEHDILVGQIPEELKEESEEAEEEAEEEDEEGDEDEEEKEEEPDSPDPYIETSRRSHTSDSVKLYLQEIGSIPLLTPEEEVTVAKRAKEGDEEARQKLISSNLRLVVSIAKRYVKRGLSFQDLIQEGNMGLMRAVDKFDYTKGFRFSTYATWWIQQSMIRAIADQSRDIRLPVHMGEQIMKVRRVEKQLVQELGREPSYEEIAAKLEDMTPKKVEEVMKISQEPVSLETPAGEEENSTLSDFIEDKTSINPQEYANNQFLKEAMDKILSTLSDREQKILRMRFGLDDGRPKTLEEVGKECDVTRERIRQIESKALRKLNRNYAMKSDFRDWRN</sequence>
<dbReference type="Pfam" id="PF00140">
    <property type="entry name" value="Sigma70_r1_2"/>
    <property type="match status" value="1"/>
</dbReference>
<dbReference type="NCBIfam" id="TIGR02393">
    <property type="entry name" value="RpoD_Cterm"/>
    <property type="match status" value="1"/>
</dbReference>
<comment type="caution">
    <text evidence="6">Lacks conserved residue(s) required for the propagation of feature annotation.</text>
</comment>
<dbReference type="Pfam" id="PF04539">
    <property type="entry name" value="Sigma70_r3"/>
    <property type="match status" value="1"/>
</dbReference>
<dbReference type="GO" id="GO:0006352">
    <property type="term" value="P:DNA-templated transcription initiation"/>
    <property type="evidence" value="ECO:0007669"/>
    <property type="project" value="UniProtKB-UniRule"/>
</dbReference>
<evidence type="ECO:0000259" key="8">
    <source>
        <dbReference type="PROSITE" id="PS00715"/>
    </source>
</evidence>
<comment type="function">
    <text evidence="6">Sigma factors are initiation factors that promote the attachment of RNA polymerase to specific initiation sites and are then released. This sigma factor is the primary sigma factor during exponential growth.</text>
</comment>
<dbReference type="FunFam" id="1.10.601.10:FF:000001">
    <property type="entry name" value="RNA polymerase sigma factor SigA"/>
    <property type="match status" value="1"/>
</dbReference>
<dbReference type="InterPro" id="IPR007630">
    <property type="entry name" value="RNA_pol_sigma70_r4"/>
</dbReference>
<organism evidence="10 11">
    <name type="scientific">Stecheria intestinalis</name>
    <dbReference type="NCBI Taxonomy" id="2606630"/>
    <lineage>
        <taxon>Bacteria</taxon>
        <taxon>Bacillati</taxon>
        <taxon>Bacillota</taxon>
        <taxon>Erysipelotrichia</taxon>
        <taxon>Erysipelotrichales</taxon>
        <taxon>Erysipelotrichaceae</taxon>
        <taxon>Stecheria</taxon>
    </lineage>
</organism>
<dbReference type="PROSITE" id="PS00716">
    <property type="entry name" value="SIGMA70_2"/>
    <property type="match status" value="1"/>
</dbReference>
<name>A0A7X2TGU1_9FIRM</name>
<reference evidence="10 11" key="1">
    <citation type="submission" date="2019-08" db="EMBL/GenBank/DDBJ databases">
        <title>In-depth cultivation of the pig gut microbiome towards novel bacterial diversity and tailored functional studies.</title>
        <authorList>
            <person name="Wylensek D."/>
            <person name="Hitch T.C.A."/>
            <person name="Clavel T."/>
        </authorList>
    </citation>
    <scope>NUCLEOTIDE SEQUENCE [LARGE SCALE GENOMIC DNA]</scope>
    <source>
        <strain evidence="10 11">Oil+RF-744-GAM-WT-6</strain>
    </source>
</reference>
<keyword evidence="5 6" id="KW-0804">Transcription</keyword>
<keyword evidence="4 6" id="KW-0238">DNA-binding</keyword>
<evidence type="ECO:0000313" key="10">
    <source>
        <dbReference type="EMBL" id="MSS59570.1"/>
    </source>
</evidence>
<dbReference type="InterPro" id="IPR050239">
    <property type="entry name" value="Sigma-70_RNA_pol_init_factors"/>
</dbReference>
<dbReference type="GO" id="GO:0005737">
    <property type="term" value="C:cytoplasm"/>
    <property type="evidence" value="ECO:0007669"/>
    <property type="project" value="UniProtKB-SubCell"/>
</dbReference>
<comment type="caution">
    <text evidence="10">The sequence shown here is derived from an EMBL/GenBank/DDBJ whole genome shotgun (WGS) entry which is preliminary data.</text>
</comment>
<dbReference type="HAMAP" id="MF_00963">
    <property type="entry name" value="Sigma70_RpoD_SigA"/>
    <property type="match status" value="1"/>
</dbReference>
<feature type="domain" description="RNA polymerase sigma-70" evidence="8">
    <location>
        <begin position="177"/>
        <end position="190"/>
    </location>
</feature>
<dbReference type="InterPro" id="IPR007624">
    <property type="entry name" value="RNA_pol_sigma70_r3"/>
</dbReference>
<keyword evidence="2 6" id="KW-0805">Transcription regulation</keyword>
<dbReference type="InterPro" id="IPR013325">
    <property type="entry name" value="RNA_pol_sigma_r2"/>
</dbReference>
<dbReference type="RefSeq" id="WP_154505817.1">
    <property type="nucleotide sequence ID" value="NZ_VUMN01000037.1"/>
</dbReference>
<comment type="subunit">
    <text evidence="6">Interacts transiently with the RNA polymerase catalytic core.</text>
</comment>
<dbReference type="Proteomes" id="UP000461880">
    <property type="component" value="Unassembled WGS sequence"/>
</dbReference>
<evidence type="ECO:0000313" key="11">
    <source>
        <dbReference type="Proteomes" id="UP000461880"/>
    </source>
</evidence>